<dbReference type="OrthoDB" id="1921056at2759"/>
<comment type="caution">
    <text evidence="3">The sequence shown here is derived from an EMBL/GenBank/DDBJ whole genome shotgun (WGS) entry which is preliminary data.</text>
</comment>
<dbReference type="Proteomes" id="UP001141806">
    <property type="component" value="Unassembled WGS sequence"/>
</dbReference>
<dbReference type="PROSITE" id="PS01159">
    <property type="entry name" value="WW_DOMAIN_1"/>
    <property type="match status" value="1"/>
</dbReference>
<gene>
    <name evidence="3" type="ORF">NE237_017725</name>
</gene>
<dbReference type="EMBL" id="JAMYWD010000007">
    <property type="protein sequence ID" value="KAJ4965876.1"/>
    <property type="molecule type" value="Genomic_DNA"/>
</dbReference>
<evidence type="ECO:0000259" key="2">
    <source>
        <dbReference type="PROSITE" id="PS01159"/>
    </source>
</evidence>
<name>A0A9Q0K8I8_9MAGN</name>
<keyword evidence="4" id="KW-1185">Reference proteome</keyword>
<feature type="transmembrane region" description="Helical" evidence="1">
    <location>
        <begin position="56"/>
        <end position="74"/>
    </location>
</feature>
<sequence length="129" mass="14703">MGYGRNDQSSSFLEVFTLNPMPYRVLLILALVFILLGISWYVSYESIMESAEQQTSLAIMAAPLLLLIAVRWLSSMENPDLFFFTDHRNPRTTYQQPSEGSSPWGVAALIVVLLIMVSYQSTFHDSWFI</sequence>
<keyword evidence="1" id="KW-0472">Membrane</keyword>
<dbReference type="PANTHER" id="PTHR33306:SF7">
    <property type="entry name" value="EXPRESSED PROTEIN"/>
    <property type="match status" value="1"/>
</dbReference>
<protein>
    <recommendedName>
        <fullName evidence="2">WW domain-containing protein</fullName>
    </recommendedName>
</protein>
<keyword evidence="1" id="KW-0812">Transmembrane</keyword>
<proteinExistence type="predicted"/>
<dbReference type="AlphaFoldDB" id="A0A9Q0K8I8"/>
<feature type="domain" description="WW" evidence="2">
    <location>
        <begin position="72"/>
        <end position="97"/>
    </location>
</feature>
<keyword evidence="1" id="KW-1133">Transmembrane helix</keyword>
<evidence type="ECO:0000256" key="1">
    <source>
        <dbReference type="SAM" id="Phobius"/>
    </source>
</evidence>
<dbReference type="InterPro" id="IPR001202">
    <property type="entry name" value="WW_dom"/>
</dbReference>
<feature type="transmembrane region" description="Helical" evidence="1">
    <location>
        <begin position="23"/>
        <end position="44"/>
    </location>
</feature>
<feature type="transmembrane region" description="Helical" evidence="1">
    <location>
        <begin position="101"/>
        <end position="119"/>
    </location>
</feature>
<dbReference type="PANTHER" id="PTHR33306">
    <property type="entry name" value="EXPRESSED PROTEIN-RELATED-RELATED"/>
    <property type="match status" value="1"/>
</dbReference>
<accession>A0A9Q0K8I8</accession>
<reference evidence="3" key="1">
    <citation type="journal article" date="2023" name="Plant J.">
        <title>The genome of the king protea, Protea cynaroides.</title>
        <authorList>
            <person name="Chang J."/>
            <person name="Duong T.A."/>
            <person name="Schoeman C."/>
            <person name="Ma X."/>
            <person name="Roodt D."/>
            <person name="Barker N."/>
            <person name="Li Z."/>
            <person name="Van de Peer Y."/>
            <person name="Mizrachi E."/>
        </authorList>
    </citation>
    <scope>NUCLEOTIDE SEQUENCE</scope>
    <source>
        <tissue evidence="3">Young leaves</tissue>
    </source>
</reference>
<organism evidence="3 4">
    <name type="scientific">Protea cynaroides</name>
    <dbReference type="NCBI Taxonomy" id="273540"/>
    <lineage>
        <taxon>Eukaryota</taxon>
        <taxon>Viridiplantae</taxon>
        <taxon>Streptophyta</taxon>
        <taxon>Embryophyta</taxon>
        <taxon>Tracheophyta</taxon>
        <taxon>Spermatophyta</taxon>
        <taxon>Magnoliopsida</taxon>
        <taxon>Proteales</taxon>
        <taxon>Proteaceae</taxon>
        <taxon>Protea</taxon>
    </lineage>
</organism>
<evidence type="ECO:0000313" key="3">
    <source>
        <dbReference type="EMBL" id="KAJ4965876.1"/>
    </source>
</evidence>
<evidence type="ECO:0000313" key="4">
    <source>
        <dbReference type="Proteomes" id="UP001141806"/>
    </source>
</evidence>